<gene>
    <name evidence="1" type="ORF">Glove_8g6</name>
</gene>
<dbReference type="OrthoDB" id="2438717at2759"/>
<protein>
    <submittedName>
        <fullName evidence="1">Uncharacterized protein</fullName>
    </submittedName>
</protein>
<evidence type="ECO:0000313" key="2">
    <source>
        <dbReference type="Proteomes" id="UP000266861"/>
    </source>
</evidence>
<name>A0A397JNZ1_9GLOM</name>
<organism evidence="1 2">
    <name type="scientific">Diversispora epigaea</name>
    <dbReference type="NCBI Taxonomy" id="1348612"/>
    <lineage>
        <taxon>Eukaryota</taxon>
        <taxon>Fungi</taxon>
        <taxon>Fungi incertae sedis</taxon>
        <taxon>Mucoromycota</taxon>
        <taxon>Glomeromycotina</taxon>
        <taxon>Glomeromycetes</taxon>
        <taxon>Diversisporales</taxon>
        <taxon>Diversisporaceae</taxon>
        <taxon>Diversispora</taxon>
    </lineage>
</organism>
<dbReference type="Proteomes" id="UP000266861">
    <property type="component" value="Unassembled WGS sequence"/>
</dbReference>
<comment type="caution">
    <text evidence="1">The sequence shown here is derived from an EMBL/GenBank/DDBJ whole genome shotgun (WGS) entry which is preliminary data.</text>
</comment>
<proteinExistence type="predicted"/>
<keyword evidence="2" id="KW-1185">Reference proteome</keyword>
<reference evidence="1 2" key="1">
    <citation type="submission" date="2018-08" db="EMBL/GenBank/DDBJ databases">
        <title>Genome and evolution of the arbuscular mycorrhizal fungus Diversispora epigaea (formerly Glomus versiforme) and its bacterial endosymbionts.</title>
        <authorList>
            <person name="Sun X."/>
            <person name="Fei Z."/>
            <person name="Harrison M."/>
        </authorList>
    </citation>
    <scope>NUCLEOTIDE SEQUENCE [LARGE SCALE GENOMIC DNA]</scope>
    <source>
        <strain evidence="1 2">IT104</strain>
    </source>
</reference>
<accession>A0A397JNZ1</accession>
<evidence type="ECO:0000313" key="1">
    <source>
        <dbReference type="EMBL" id="RHZ90059.1"/>
    </source>
</evidence>
<sequence>MSSRWCAYFHETNPQDYRFLDFYEYRSKQVDFTFSFMNEAYKLRNDLDLIAKDGSKEMKEAVIKMKNIFKGHRETTRNVDVFWKRIELNTELQTQLHNVEVEGTSSLISTSAKTLKTAIGNIDHTIGNINNTLKLSGNQIDNSTLGSVIGCKRACENDKELPSTPPNKVRIFETGYNSDPGLYNGESSSSDSEIVPKSLANIFLEVKNGDDDETDILESVKINKQSNPEQKHISESWTIMNMAVCQNPGILNIFSVTLHKNICHTFV</sequence>
<dbReference type="AlphaFoldDB" id="A0A397JNZ1"/>
<dbReference type="EMBL" id="PQFF01000006">
    <property type="protein sequence ID" value="RHZ90059.1"/>
    <property type="molecule type" value="Genomic_DNA"/>
</dbReference>